<dbReference type="Proteomes" id="UP000002748">
    <property type="component" value="Unassembled WGS sequence"/>
</dbReference>
<dbReference type="GeneID" id="25988297"/>
<protein>
    <recommendedName>
        <fullName evidence="3">F-box domain-containing protein</fullName>
    </recommendedName>
</protein>
<evidence type="ECO:0000313" key="1">
    <source>
        <dbReference type="EMBL" id="EJT46608.1"/>
    </source>
</evidence>
<comment type="caution">
    <text evidence="1">The sequence shown here is derived from an EMBL/GenBank/DDBJ whole genome shotgun (WGS) entry which is preliminary data.</text>
</comment>
<evidence type="ECO:0008006" key="3">
    <source>
        <dbReference type="Google" id="ProtNLM"/>
    </source>
</evidence>
<dbReference type="EMBL" id="ALBS01000283">
    <property type="protein sequence ID" value="EJT46608.1"/>
    <property type="molecule type" value="Genomic_DNA"/>
</dbReference>
<proteinExistence type="predicted"/>
<gene>
    <name evidence="1" type="ORF">A1Q1_04785</name>
</gene>
<dbReference type="KEGG" id="tasa:A1Q1_04785"/>
<reference evidence="1 2" key="1">
    <citation type="journal article" date="2012" name="Eukaryot. Cell">
        <title>Draft genome sequence of CBS 2479, the standard type strain of Trichosporon asahii.</title>
        <authorList>
            <person name="Yang R.Y."/>
            <person name="Li H.T."/>
            <person name="Zhu H."/>
            <person name="Zhou G.P."/>
            <person name="Wang M."/>
            <person name="Wang L."/>
        </authorList>
    </citation>
    <scope>NUCLEOTIDE SEQUENCE [LARGE SCALE GENOMIC DNA]</scope>
    <source>
        <strain evidence="2">ATCC 90039 / CBS 2479 / JCM 2466 / KCTC 7840 / NCYC 2677 / UAMH 7654</strain>
    </source>
</reference>
<dbReference type="HOGENOM" id="CLU_1020097_0_0_1"/>
<dbReference type="RefSeq" id="XP_014178498.1">
    <property type="nucleotide sequence ID" value="XM_014323023.1"/>
</dbReference>
<organism evidence="1 2">
    <name type="scientific">Trichosporon asahii var. asahii (strain ATCC 90039 / CBS 2479 / JCM 2466 / KCTC 7840 / NBRC 103889/ NCYC 2677 / UAMH 7654)</name>
    <name type="common">Yeast</name>
    <dbReference type="NCBI Taxonomy" id="1186058"/>
    <lineage>
        <taxon>Eukaryota</taxon>
        <taxon>Fungi</taxon>
        <taxon>Dikarya</taxon>
        <taxon>Basidiomycota</taxon>
        <taxon>Agaricomycotina</taxon>
        <taxon>Tremellomycetes</taxon>
        <taxon>Trichosporonales</taxon>
        <taxon>Trichosporonaceae</taxon>
        <taxon>Trichosporon</taxon>
    </lineage>
</organism>
<evidence type="ECO:0000313" key="2">
    <source>
        <dbReference type="Proteomes" id="UP000002748"/>
    </source>
</evidence>
<name>J5QC92_TRIAS</name>
<sequence>MTWSIPISYETHPDIIDSILSGIDYHSLLNLRLVDQDWRYAVDFFLAGKSLTIDKFSTKKVLARNRRYLPLPVFHFRGDPIAQAMLMRRVNRLVIGAPVPAQMNKAMRDLSRDCFVMLIHQHGGDQRVTLAVDRLVITIPRWCDCASRHPRSLIHDAREVLLLVGEASPGQSAWDGGDYDDQRGCRLVLDAVTPSVKLLRLLLSNGHSLDEIGFPAGGHCRWGDDLKVELVFTQSAGHRHDFPPDLCERWATRLGIGNGQVSAVRRPAAALLT</sequence>
<accession>J5QC92</accession>
<dbReference type="AlphaFoldDB" id="J5QC92"/>
<dbReference type="VEuPathDB" id="FungiDB:A1Q1_04785"/>